<dbReference type="InterPro" id="IPR040236">
    <property type="entry name" value="TMEM198"/>
</dbReference>
<dbReference type="PANTHER" id="PTHR31247">
    <property type="entry name" value="TRANSMEMBRANE PROTEIN 198 FAMILY MEMBER"/>
    <property type="match status" value="1"/>
</dbReference>
<keyword evidence="4 8" id="KW-1133">Transmembrane helix</keyword>
<dbReference type="RefSeq" id="XP_055677701.1">
    <property type="nucleotide sequence ID" value="XM_055821726.1"/>
</dbReference>
<feature type="region of interest" description="Disordered" evidence="7">
    <location>
        <begin position="260"/>
        <end position="283"/>
    </location>
</feature>
<reference evidence="10" key="1">
    <citation type="submission" date="2020-05" db="UniProtKB">
        <authorList>
            <consortium name="EnsemblMetazoa"/>
        </authorList>
    </citation>
    <scope>IDENTIFICATION</scope>
    <source>
        <strain evidence="10">Jacobina</strain>
    </source>
</reference>
<feature type="transmembrane region" description="Helical" evidence="8">
    <location>
        <begin position="39"/>
        <end position="55"/>
    </location>
</feature>
<dbReference type="EMBL" id="AJWK01013547">
    <property type="status" value="NOT_ANNOTATED_CDS"/>
    <property type="molecule type" value="Genomic_DNA"/>
</dbReference>
<feature type="transmembrane region" description="Helical" evidence="8">
    <location>
        <begin position="115"/>
        <end position="136"/>
    </location>
</feature>
<dbReference type="GeneID" id="129786604"/>
<dbReference type="PANTHER" id="PTHR31247:SF5">
    <property type="entry name" value="DUF4203 DOMAIN-CONTAINING PROTEIN"/>
    <property type="match status" value="1"/>
</dbReference>
<name>A0A1B0CIL7_LUTLO</name>
<dbReference type="OrthoDB" id="115781at2759"/>
<accession>A0A1B0CIL7</accession>
<evidence type="ECO:0000256" key="1">
    <source>
        <dbReference type="ARBA" id="ARBA00004141"/>
    </source>
</evidence>
<evidence type="ECO:0000256" key="2">
    <source>
        <dbReference type="ARBA" id="ARBA00006244"/>
    </source>
</evidence>
<comment type="similarity">
    <text evidence="2">Belongs to the TMEM198 family.</text>
</comment>
<keyword evidence="5 8" id="KW-0472">Membrane</keyword>
<dbReference type="VEuPathDB" id="VectorBase:LLONM1_003476"/>
<feature type="transmembrane region" description="Helical" evidence="8">
    <location>
        <begin position="92"/>
        <end position="108"/>
    </location>
</feature>
<dbReference type="KEGG" id="lll:129786604"/>
<dbReference type="AlphaFoldDB" id="A0A1B0CIL7"/>
<evidence type="ECO:0000256" key="7">
    <source>
        <dbReference type="SAM" id="MobiDB-lite"/>
    </source>
</evidence>
<dbReference type="EnsemblMetazoa" id="LLOJ004279-RA">
    <property type="protein sequence ID" value="LLOJ004279-PA"/>
    <property type="gene ID" value="LLOJ004279"/>
</dbReference>
<keyword evidence="3 8" id="KW-0812">Transmembrane</keyword>
<dbReference type="InterPro" id="IPR025256">
    <property type="entry name" value="TM7S3/TM198-like_dom"/>
</dbReference>
<keyword evidence="11" id="KW-1185">Reference proteome</keyword>
<feature type="region of interest" description="Disordered" evidence="7">
    <location>
        <begin position="312"/>
        <end position="341"/>
    </location>
</feature>
<protein>
    <recommendedName>
        <fullName evidence="6">Transmembrane protein 198</fullName>
    </recommendedName>
</protein>
<evidence type="ECO:0000256" key="4">
    <source>
        <dbReference type="ARBA" id="ARBA00022989"/>
    </source>
</evidence>
<proteinExistence type="inferred from homology"/>
<evidence type="ECO:0000313" key="10">
    <source>
        <dbReference type="EnsemblMetazoa" id="LLOJ004279-PA"/>
    </source>
</evidence>
<feature type="transmembrane region" description="Helical" evidence="8">
    <location>
        <begin position="175"/>
        <end position="192"/>
    </location>
</feature>
<evidence type="ECO:0000256" key="5">
    <source>
        <dbReference type="ARBA" id="ARBA00023136"/>
    </source>
</evidence>
<evidence type="ECO:0000256" key="8">
    <source>
        <dbReference type="SAM" id="Phobius"/>
    </source>
</evidence>
<sequence>MTAMNFVQSEEVAKIWPFLLQGVMDTSICPTSQPDMIEVLLWTTCAVFGFVYMMLGYRCLRAIGFLTGLAAGAGCVLWLQRHKTLLGSPGDSALAVAAGLCGAMLGSTHPVASALVSAIAGAIIAGATMVLCIATMPDHEFGEREIVVAVSGGAVIFAVMTLCCAKLITIISSSIIGSTMVLLSVDFFLHSLETVKWIVAIKPIAMPPPPCWGGVIMCSWPVTALVGILAQCFITAWRLDHKKRPQPYRRHLEAPITVRGVPDVPANRPPNPPARPRETREEARQRKFRYLYHIRTSRGDIISQNCASALQKHIQPHSGSSSEHSTHMTHLPDSVALDTKS</sequence>
<feature type="transmembrane region" description="Helical" evidence="8">
    <location>
        <begin position="148"/>
        <end position="168"/>
    </location>
</feature>
<dbReference type="GO" id="GO:0005886">
    <property type="term" value="C:plasma membrane"/>
    <property type="evidence" value="ECO:0007669"/>
    <property type="project" value="TreeGrafter"/>
</dbReference>
<evidence type="ECO:0000256" key="3">
    <source>
        <dbReference type="ARBA" id="ARBA00022692"/>
    </source>
</evidence>
<evidence type="ECO:0000313" key="11">
    <source>
        <dbReference type="Proteomes" id="UP000092461"/>
    </source>
</evidence>
<dbReference type="Proteomes" id="UP000092461">
    <property type="component" value="Unassembled WGS sequence"/>
</dbReference>
<feature type="transmembrane region" description="Helical" evidence="8">
    <location>
        <begin position="62"/>
        <end position="80"/>
    </location>
</feature>
<dbReference type="Pfam" id="PF13886">
    <property type="entry name" value="TM7S3_TM198"/>
    <property type="match status" value="1"/>
</dbReference>
<evidence type="ECO:0000256" key="6">
    <source>
        <dbReference type="ARBA" id="ARBA00049737"/>
    </source>
</evidence>
<feature type="domain" description="TM7S3/TM198-like" evidence="9">
    <location>
        <begin position="43"/>
        <end position="232"/>
    </location>
</feature>
<organism evidence="10 11">
    <name type="scientific">Lutzomyia longipalpis</name>
    <name type="common">Sand fly</name>
    <dbReference type="NCBI Taxonomy" id="7200"/>
    <lineage>
        <taxon>Eukaryota</taxon>
        <taxon>Metazoa</taxon>
        <taxon>Ecdysozoa</taxon>
        <taxon>Arthropoda</taxon>
        <taxon>Hexapoda</taxon>
        <taxon>Insecta</taxon>
        <taxon>Pterygota</taxon>
        <taxon>Neoptera</taxon>
        <taxon>Endopterygota</taxon>
        <taxon>Diptera</taxon>
        <taxon>Nematocera</taxon>
        <taxon>Psychodoidea</taxon>
        <taxon>Psychodidae</taxon>
        <taxon>Lutzomyia</taxon>
        <taxon>Lutzomyia</taxon>
    </lineage>
</organism>
<dbReference type="VEuPathDB" id="VectorBase:LLOJ004279"/>
<comment type="subcellular location">
    <subcellularLocation>
        <location evidence="1">Membrane</location>
        <topology evidence="1">Multi-pass membrane protein</topology>
    </subcellularLocation>
</comment>
<evidence type="ECO:0000259" key="9">
    <source>
        <dbReference type="Pfam" id="PF13886"/>
    </source>
</evidence>
<feature type="transmembrane region" description="Helical" evidence="8">
    <location>
        <begin position="212"/>
        <end position="239"/>
    </location>
</feature>